<dbReference type="PROSITE" id="PS00455">
    <property type="entry name" value="AMP_BINDING"/>
    <property type="match status" value="1"/>
</dbReference>
<sequence>MKFSTILEALNHHAVETPDQVVFTWVDIKCVEENKMTFKQLEDQSNAVSDRLLKLGCQKGDRVMVAYLFGLEFLAAMFGAMKIGVIPCSIYPPNPTQLKTDMPKFRGFAKDAGAKYALSTNVFAAGMTAASVLYKTGVKWIGTDKMSIKRINPKKPKNFEQFVGEPEAICFIQYTSGSTGDPKGVMITHNNLVETCRAGISLTDLNNASVAALWVPQYHDMGLTGFMSCLYTGSQLIVASPLDFIAKPLLWTDMVEKYKATHTSAPNFAYALLLKRLEQANRKSHWSCMKAAMFGGEPAQSHVVEAVARTLSIKPEQVYNIYGMAEMVVFVTGGPAKTDSEEGLVSCGIVDSPSLKIRIVDDGKEVEDGLVGSIWAQSPRVAAGYYGRSELSNSMFANALPSYDGSWLDTGDLGKIVDGQLYVTGRVKDVIIVNGKNYYPTDVELSIDETFGDIIRPGRTTAFQHGEDSVGITVEGRKDFDKTANEFLAVQIANHVSQVHGLFVSEVVVLKLGVTPKTTSGKLKRSEIRQTTIDGNWKESSIFLHFKPLGLVDNVPELELPGIDLNQTNALPSQAVEAVNAVECDPSKLDEYFLELHLSGVSGMDEAWSKATKTTAAMQEMCSQILQHLEDKHPTICQLAHSLVVNPDWVLIDDRTGFLLQLVHQTFVLQWVTTFMMDHPECMQQKLQNDAEWENLCKTPNTVPVELQEMLNLPEQDPMYGRWPFFLWIKNRSVRAILKLVIKSLSSPEEQPLETRIGTINKLVCLNLLEAVWLEQHLGHKENSQVGRILAASPIQAAWAQSNMAFLENQSSTWNDLYVAWNMHVVAWIGDDYSSTWTVSKLLLPCIVGDVGSNFLYARMTSLYLVLHAASRKIESPRFYNKPILSRRALHQFGKLNLSLAECFGHRAPSQNSNDEMVINEENWLSKFDQWGFTSNPTQTTTSQDYKLHNSTKQSGSANQNHFSTWYGEAVGPDKVSATITSFFGSHVDTSKTWAENGLTSLKSAELRNKVEEVLHVVLPANFEQLYPTPSELSVFLKASESKSFPKQDPCSHSEFLWNSEISKLSKLKLGVLQTLGVIVILILLLSSFVPSIFLVSWVLVKCGSSQVGGCNGLISWVFLPITFPLFLLSLSVILVLCKYAVVGTYEHRQIEILSWGYLRWWFIDRLMEVWESTVGKFFKQTKYIWLFYRLLGADVAWSAKIESYIRECDLVSVGGNATIGHMIKCRSFSQSAHSCPKLTFRPIIIGMDCTISGMVSPGAKIGDGSKVEKLSVVEEGAMVPHDVLAKGNPACHAGSFEHTKTEYWEESMLDACKIVWPILEAYHFFALSYLIHMVLHRLLPSWRYATILHWFLLVPGTSFLAILTSIPLKWLLIGKRDASDEYGGSLWRQTTNWACDFHFQAASWTLVPFFGQSRLWNIILVLHGLDVDMQSTISHPYTIFYPSKVDFVKIRCSFIPTSTLDLSKRADSKIEIINSSIGYNSNLHSGVKIINSKIPPRSNVSGSIYNLNHSDNNSEKLSYSTLLLPEIGQQVLNMVLFCSIVPAYEIGLAATKSSSLTASACGLAVAFTLQLFIWILLTQAAEKVLLSLPQNGQQIFFGIYINHVRQFRAGNWLVMVLYGTPMFAYFARFMGAEVDGDLWYFGNALFEYGKLHFQGCTIVDSSSLNGHYIDGSGLTINDTYVSGVMHPGCFAVAGSVLSGKEQHGPWKVFLSHAGDGPGDKDLLDVGSESTEESTDYLEPCNSEGELYPLI</sequence>
<keyword evidence="6" id="KW-1185">Reference proteome</keyword>
<evidence type="ECO:0000256" key="2">
    <source>
        <dbReference type="SAM" id="Phobius"/>
    </source>
</evidence>
<dbReference type="Pfam" id="PF23024">
    <property type="entry name" value="AMP-dom_DIP2-like"/>
    <property type="match status" value="1"/>
</dbReference>
<organism evidence="5 6">
    <name type="scientific">Seminavis robusta</name>
    <dbReference type="NCBI Taxonomy" id="568900"/>
    <lineage>
        <taxon>Eukaryota</taxon>
        <taxon>Sar</taxon>
        <taxon>Stramenopiles</taxon>
        <taxon>Ochrophyta</taxon>
        <taxon>Bacillariophyta</taxon>
        <taxon>Bacillariophyceae</taxon>
        <taxon>Bacillariophycidae</taxon>
        <taxon>Naviculales</taxon>
        <taxon>Naviculaceae</taxon>
        <taxon>Seminavis</taxon>
    </lineage>
</organism>
<evidence type="ECO:0000259" key="3">
    <source>
        <dbReference type="Pfam" id="PF00501"/>
    </source>
</evidence>
<feature type="domain" description="AMP-dependent synthetase/ligase" evidence="3">
    <location>
        <begin position="12"/>
        <end position="386"/>
    </location>
</feature>
<dbReference type="SUPFAM" id="SSF51161">
    <property type="entry name" value="Trimeric LpxA-like enzymes"/>
    <property type="match status" value="1"/>
</dbReference>
<dbReference type="PANTHER" id="PTHR22754:SF32">
    <property type="entry name" value="DISCO-INTERACTING PROTEIN 2"/>
    <property type="match status" value="1"/>
</dbReference>
<dbReference type="InterPro" id="IPR042099">
    <property type="entry name" value="ANL_N_sf"/>
</dbReference>
<dbReference type="OrthoDB" id="199633at2759"/>
<feature type="transmembrane region" description="Helical" evidence="2">
    <location>
        <begin position="1114"/>
        <end position="1142"/>
    </location>
</feature>
<dbReference type="InterPro" id="IPR011004">
    <property type="entry name" value="Trimer_LpxA-like_sf"/>
</dbReference>
<proteinExistence type="predicted"/>
<dbReference type="PANTHER" id="PTHR22754">
    <property type="entry name" value="DISCO-INTERACTING PROTEIN 2 DIP2 -RELATED"/>
    <property type="match status" value="1"/>
</dbReference>
<keyword evidence="5" id="KW-0436">Ligase</keyword>
<dbReference type="InterPro" id="IPR045851">
    <property type="entry name" value="AMP-bd_C_sf"/>
</dbReference>
<name>A0A9N8DPE6_9STRA</name>
<dbReference type="Gene3D" id="3.40.50.12780">
    <property type="entry name" value="N-terminal domain of ligase-like"/>
    <property type="match status" value="1"/>
</dbReference>
<feature type="transmembrane region" description="Helical" evidence="2">
    <location>
        <begin position="1557"/>
        <end position="1578"/>
    </location>
</feature>
<feature type="region of interest" description="Disordered" evidence="1">
    <location>
        <begin position="1727"/>
        <end position="1751"/>
    </location>
</feature>
<dbReference type="Proteomes" id="UP001153069">
    <property type="component" value="Unassembled WGS sequence"/>
</dbReference>
<evidence type="ECO:0000313" key="6">
    <source>
        <dbReference type="Proteomes" id="UP001153069"/>
    </source>
</evidence>
<keyword evidence="2" id="KW-0472">Membrane</keyword>
<dbReference type="Gene3D" id="2.160.10.10">
    <property type="entry name" value="Hexapeptide repeat proteins"/>
    <property type="match status" value="1"/>
</dbReference>
<reference evidence="5" key="1">
    <citation type="submission" date="2020-06" db="EMBL/GenBank/DDBJ databases">
        <authorList>
            <consortium name="Plant Systems Biology data submission"/>
        </authorList>
    </citation>
    <scope>NUCLEOTIDE SEQUENCE</scope>
    <source>
        <strain evidence="5">D6</strain>
    </source>
</reference>
<feature type="transmembrane region" description="Helical" evidence="2">
    <location>
        <begin position="1532"/>
        <end position="1551"/>
    </location>
</feature>
<accession>A0A9N8DPE6</accession>
<protein>
    <submittedName>
        <fullName evidence="5">D-alanine--D-alanyl carrier protein ligase</fullName>
    </submittedName>
</protein>
<dbReference type="Pfam" id="PF00501">
    <property type="entry name" value="AMP-binding"/>
    <property type="match status" value="1"/>
</dbReference>
<dbReference type="GO" id="GO:0016874">
    <property type="term" value="F:ligase activity"/>
    <property type="evidence" value="ECO:0007669"/>
    <property type="project" value="UniProtKB-KW"/>
</dbReference>
<evidence type="ECO:0000256" key="1">
    <source>
        <dbReference type="SAM" id="MobiDB-lite"/>
    </source>
</evidence>
<evidence type="ECO:0000313" key="5">
    <source>
        <dbReference type="EMBL" id="CAB9504316.1"/>
    </source>
</evidence>
<feature type="transmembrane region" description="Helical" evidence="2">
    <location>
        <begin position="1070"/>
        <end position="1094"/>
    </location>
</feature>
<dbReference type="InterPro" id="IPR025110">
    <property type="entry name" value="AMP-bd_C"/>
</dbReference>
<gene>
    <name evidence="5" type="ORF">SEMRO_193_G082560.1</name>
</gene>
<keyword evidence="2" id="KW-1133">Transmembrane helix</keyword>
<dbReference type="SUPFAM" id="SSF56801">
    <property type="entry name" value="Acetyl-CoA synthetase-like"/>
    <property type="match status" value="1"/>
</dbReference>
<feature type="transmembrane region" description="Helical" evidence="2">
    <location>
        <begin position="1348"/>
        <end position="1367"/>
    </location>
</feature>
<keyword evidence="2" id="KW-0812">Transmembrane</keyword>
<dbReference type="InterPro" id="IPR000873">
    <property type="entry name" value="AMP-dep_synth/lig_dom"/>
</dbReference>
<feature type="domain" description="AMP-binding enzyme C-terminal" evidence="4">
    <location>
        <begin position="428"/>
        <end position="533"/>
    </location>
</feature>
<evidence type="ECO:0000259" key="4">
    <source>
        <dbReference type="Pfam" id="PF23024"/>
    </source>
</evidence>
<comment type="caution">
    <text evidence="5">The sequence shown here is derived from an EMBL/GenBank/DDBJ whole genome shotgun (WGS) entry which is preliminary data.</text>
</comment>
<dbReference type="EMBL" id="CAICTM010000192">
    <property type="protein sequence ID" value="CAB9504316.1"/>
    <property type="molecule type" value="Genomic_DNA"/>
</dbReference>
<dbReference type="InterPro" id="IPR020845">
    <property type="entry name" value="AMP-binding_CS"/>
</dbReference>
<dbReference type="Gene3D" id="3.30.300.30">
    <property type="match status" value="1"/>
</dbReference>